<dbReference type="Pfam" id="PF06953">
    <property type="entry name" value="ArsD"/>
    <property type="match status" value="1"/>
</dbReference>
<reference evidence="1 2" key="1">
    <citation type="submission" date="2015-01" db="EMBL/GenBank/DDBJ databases">
        <title>Lactococcus lactis subsp.lactis JCM 5805 whole genome shotgun sequence.</title>
        <authorList>
            <person name="Fujii T."/>
            <person name="Tomita Y."/>
            <person name="Ikushima S."/>
            <person name="Fujiwara D."/>
        </authorList>
    </citation>
    <scope>NUCLEOTIDE SEQUENCE [LARGE SCALE GENOMIC DNA]</scope>
    <source>
        <strain evidence="1 2">JCM 5805</strain>
    </source>
</reference>
<dbReference type="AlphaFoldDB" id="A0A0B8R2K2"/>
<evidence type="ECO:0000313" key="1">
    <source>
        <dbReference type="EMBL" id="GAM80429.1"/>
    </source>
</evidence>
<dbReference type="GO" id="GO:0045892">
    <property type="term" value="P:negative regulation of DNA-templated transcription"/>
    <property type="evidence" value="ECO:0007669"/>
    <property type="project" value="InterPro"/>
</dbReference>
<dbReference type="GO" id="GO:0046685">
    <property type="term" value="P:response to arsenic-containing substance"/>
    <property type="evidence" value="ECO:0007669"/>
    <property type="project" value="InterPro"/>
</dbReference>
<dbReference type="InterPro" id="IPR010712">
    <property type="entry name" value="Arsenical-R_ArsD"/>
</dbReference>
<dbReference type="NCBIfam" id="NF033727">
    <property type="entry name" value="chaperon_ArsD"/>
    <property type="match status" value="1"/>
</dbReference>
<dbReference type="Proteomes" id="UP000031847">
    <property type="component" value="Unassembled WGS sequence"/>
</dbReference>
<dbReference type="GO" id="GO:0003677">
    <property type="term" value="F:DNA binding"/>
    <property type="evidence" value="ECO:0007669"/>
    <property type="project" value="InterPro"/>
</dbReference>
<dbReference type="PATRIC" id="fig|1360.96.peg.307"/>
<protein>
    <submittedName>
        <fullName evidence="1">Cobalamin biosynthesis protein CobN and related Mg-chelatases</fullName>
    </submittedName>
</protein>
<organism evidence="1 2">
    <name type="scientific">Lactococcus lactis subsp. lactis</name>
    <name type="common">Streptococcus lactis</name>
    <dbReference type="NCBI Taxonomy" id="1360"/>
    <lineage>
        <taxon>Bacteria</taxon>
        <taxon>Bacillati</taxon>
        <taxon>Bacillota</taxon>
        <taxon>Bacilli</taxon>
        <taxon>Lactobacillales</taxon>
        <taxon>Streptococcaceae</taxon>
        <taxon>Lactococcus</taxon>
    </lineage>
</organism>
<evidence type="ECO:0000313" key="2">
    <source>
        <dbReference type="Proteomes" id="UP000031847"/>
    </source>
</evidence>
<comment type="caution">
    <text evidence="1">The sequence shown here is derived from an EMBL/GenBank/DDBJ whole genome shotgun (WGS) entry which is preliminary data.</text>
</comment>
<accession>A0A0B8R2K2</accession>
<sequence>MKKIEIFEAAMCCSTGVCGPSVDSELLRITNLFDTLKENEEVKAYRYNLTSNPQAFVVNEKVLNLIQNQGNDILPITLIDGEILKTESYPTSEELGLSNINSEKGACCSNSQEEVKVEANASCCGGNTGCC</sequence>
<dbReference type="RefSeq" id="WP_023189248.1">
    <property type="nucleotide sequence ID" value="NZ_BAABQR010000002.1"/>
</dbReference>
<dbReference type="EMBL" id="BBSI01000022">
    <property type="protein sequence ID" value="GAM80429.1"/>
    <property type="molecule type" value="Genomic_DNA"/>
</dbReference>
<gene>
    <name evidence="1" type="ORF">JCM5805K_1540</name>
</gene>
<dbReference type="Gene3D" id="3.40.30.10">
    <property type="entry name" value="Glutaredoxin"/>
    <property type="match status" value="1"/>
</dbReference>
<proteinExistence type="predicted"/>
<name>A0A0B8R2K2_LACLL</name>